<dbReference type="AlphaFoldDB" id="A0A7G1P3W8"/>
<evidence type="ECO:0000313" key="2">
    <source>
        <dbReference type="Proteomes" id="UP000516444"/>
    </source>
</evidence>
<dbReference type="Proteomes" id="UP000516444">
    <property type="component" value="Chromosome"/>
</dbReference>
<sequence length="97" mass="10712">MPTLLGAVVTGWCAVTTEGRDAGLFWTSRRKIRRRRPMLGGATFSPLDACLKQVVWLSEKTPPCPGGRGRGVIKERFSACQLQRFADANRLSHDVTP</sequence>
<evidence type="ECO:0000313" key="1">
    <source>
        <dbReference type="EMBL" id="BCL28496.1"/>
    </source>
</evidence>
<keyword evidence="2" id="KW-1185">Reference proteome</keyword>
<accession>A0A7G1P3W8</accession>
<dbReference type="KEGG" id="sgm:GCM10017557_33550"/>
<organism evidence="1 2">
    <name type="scientific">Streptomyces aurantiacus</name>
    <dbReference type="NCBI Taxonomy" id="47760"/>
    <lineage>
        <taxon>Bacteria</taxon>
        <taxon>Bacillati</taxon>
        <taxon>Actinomycetota</taxon>
        <taxon>Actinomycetes</taxon>
        <taxon>Kitasatosporales</taxon>
        <taxon>Streptomycetaceae</taxon>
        <taxon>Streptomyces</taxon>
        <taxon>Streptomyces aurantiacus group</taxon>
    </lineage>
</organism>
<proteinExistence type="predicted"/>
<dbReference type="EMBL" id="AP023440">
    <property type="protein sequence ID" value="BCL28496.1"/>
    <property type="molecule type" value="Genomic_DNA"/>
</dbReference>
<name>A0A7G1P3W8_9ACTN</name>
<gene>
    <name evidence="1" type="ORF">GCM10017557_33550</name>
</gene>
<reference evidence="1 2" key="1">
    <citation type="journal article" date="2014" name="Int. J. Syst. Evol. Microbiol.">
        <title>Complete genome sequence of Corynebacterium casei LMG S-19264T (=DSM 44701T), isolated from a smear-ripened cheese.</title>
        <authorList>
            <consortium name="US DOE Joint Genome Institute (JGI-PGF)"/>
            <person name="Walter F."/>
            <person name="Albersmeier A."/>
            <person name="Kalinowski J."/>
            <person name="Ruckert C."/>
        </authorList>
    </citation>
    <scope>NUCLEOTIDE SEQUENCE [LARGE SCALE GENOMIC DNA]</scope>
    <source>
        <strain evidence="1 2">JCM 4677</strain>
    </source>
</reference>
<protein>
    <submittedName>
        <fullName evidence="1">Uncharacterized protein</fullName>
    </submittedName>
</protein>